<dbReference type="EMBL" id="VOIR01000016">
    <property type="protein sequence ID" value="KAA6431396.1"/>
    <property type="molecule type" value="Genomic_DNA"/>
</dbReference>
<keyword evidence="1" id="KW-0812">Transmembrane</keyword>
<reference evidence="2 3" key="1">
    <citation type="submission" date="2019-08" db="EMBL/GenBank/DDBJ databases">
        <title>Agrococcus lahaulensis sp. nov., isolated from a cold desert of the Indian Himalayas.</title>
        <authorList>
            <person name="Qu J.H."/>
        </authorList>
    </citation>
    <scope>NUCLEOTIDE SEQUENCE [LARGE SCALE GENOMIC DNA]</scope>
    <source>
        <strain evidence="2 3">NS18</strain>
    </source>
</reference>
<dbReference type="AlphaFoldDB" id="A0A5M8Q954"/>
<keyword evidence="1" id="KW-1133">Transmembrane helix</keyword>
<dbReference type="OrthoDB" id="5846312at2"/>
<comment type="caution">
    <text evidence="2">The sequence shown here is derived from an EMBL/GenBank/DDBJ whole genome shotgun (WGS) entry which is preliminary data.</text>
</comment>
<feature type="transmembrane region" description="Helical" evidence="1">
    <location>
        <begin position="100"/>
        <end position="117"/>
    </location>
</feature>
<evidence type="ECO:0000313" key="3">
    <source>
        <dbReference type="Proteomes" id="UP000323221"/>
    </source>
</evidence>
<keyword evidence="1" id="KW-0472">Membrane</keyword>
<accession>A0A5M8Q954</accession>
<organism evidence="2 3">
    <name type="scientific">Agrococcus sediminis</name>
    <dbReference type="NCBI Taxonomy" id="2599924"/>
    <lineage>
        <taxon>Bacteria</taxon>
        <taxon>Bacillati</taxon>
        <taxon>Actinomycetota</taxon>
        <taxon>Actinomycetes</taxon>
        <taxon>Micrococcales</taxon>
        <taxon>Microbacteriaceae</taxon>
        <taxon>Agrococcus</taxon>
    </lineage>
</organism>
<evidence type="ECO:0000313" key="2">
    <source>
        <dbReference type="EMBL" id="KAA6431396.1"/>
    </source>
</evidence>
<sequence length="360" mass="36956">MLLATIVGLFVLWPSADALPDRMPYFGEGAGSLHATSEGVPDEATALVPARLDDGTAVQVAVPPEAMGEIGDGDRMRVFDIPEAAGFGSTYVFVDFAREIPLALLALAFVGVVVAVARWRGVAAIVGLVGAFAAIGAFTLPALLAGEPALPVALVSASVVMCIVLYLAHGFSTRTTTALLGTLIGLLLTAGIAWLATSSSRIMGTSAEESQILFTQTSADLSDVFLCGLVLAGMGVLNDVTITQASAVWELRAVAPGASRGELFARAMRIGRDHIASTVYTIAFAYVGAALPLLMVMWMTDAPVDVQLTTGEVVEEVVRTLVGSIGLVLAIPVTTGIAALVVPGASAAPEDAPLEAPARA</sequence>
<gene>
    <name evidence="2" type="ORF">FQ330_10630</name>
</gene>
<feature type="transmembrane region" description="Helical" evidence="1">
    <location>
        <begin position="320"/>
        <end position="342"/>
    </location>
</feature>
<feature type="transmembrane region" description="Helical" evidence="1">
    <location>
        <begin position="179"/>
        <end position="197"/>
    </location>
</feature>
<dbReference type="PANTHER" id="PTHR41771:SF1">
    <property type="entry name" value="MEMBRANE PROTEIN"/>
    <property type="match status" value="1"/>
</dbReference>
<feature type="transmembrane region" description="Helical" evidence="1">
    <location>
        <begin position="149"/>
        <end position="167"/>
    </location>
</feature>
<evidence type="ECO:0000256" key="1">
    <source>
        <dbReference type="SAM" id="Phobius"/>
    </source>
</evidence>
<keyword evidence="3" id="KW-1185">Reference proteome</keyword>
<dbReference type="Pfam" id="PF07907">
    <property type="entry name" value="YibE_F"/>
    <property type="match status" value="1"/>
</dbReference>
<dbReference type="InterPro" id="IPR012507">
    <property type="entry name" value="YibE_F"/>
</dbReference>
<feature type="transmembrane region" description="Helical" evidence="1">
    <location>
        <begin position="124"/>
        <end position="143"/>
    </location>
</feature>
<feature type="transmembrane region" description="Helical" evidence="1">
    <location>
        <begin position="217"/>
        <end position="237"/>
    </location>
</feature>
<feature type="transmembrane region" description="Helical" evidence="1">
    <location>
        <begin position="278"/>
        <end position="300"/>
    </location>
</feature>
<proteinExistence type="predicted"/>
<dbReference type="PANTHER" id="PTHR41771">
    <property type="entry name" value="MEMBRANE PROTEIN-RELATED"/>
    <property type="match status" value="1"/>
</dbReference>
<dbReference type="Proteomes" id="UP000323221">
    <property type="component" value="Unassembled WGS sequence"/>
</dbReference>
<protein>
    <submittedName>
        <fullName evidence="2">YibE/F family protein</fullName>
    </submittedName>
</protein>
<name>A0A5M8Q954_9MICO</name>